<accession>A0ABP6V4Y3</accession>
<dbReference type="InterPro" id="IPR001128">
    <property type="entry name" value="Cyt_P450"/>
</dbReference>
<keyword evidence="5" id="KW-1185">Reference proteome</keyword>
<evidence type="ECO:0000256" key="3">
    <source>
        <dbReference type="SAM" id="MobiDB-lite"/>
    </source>
</evidence>
<comment type="caution">
    <text evidence="4">The sequence shown here is derived from an EMBL/GenBank/DDBJ whole genome shotgun (WGS) entry which is preliminary data.</text>
</comment>
<evidence type="ECO:0000256" key="2">
    <source>
        <dbReference type="RuleBase" id="RU000461"/>
    </source>
</evidence>
<name>A0ABP6V4Y3_9PSEU</name>
<evidence type="ECO:0000313" key="4">
    <source>
        <dbReference type="EMBL" id="GAA3526248.1"/>
    </source>
</evidence>
<comment type="similarity">
    <text evidence="1 2">Belongs to the cytochrome P450 family.</text>
</comment>
<dbReference type="Pfam" id="PF00067">
    <property type="entry name" value="p450"/>
    <property type="match status" value="1"/>
</dbReference>
<dbReference type="PRINTS" id="PR00359">
    <property type="entry name" value="BP450"/>
</dbReference>
<dbReference type="EMBL" id="BAAAZN010000001">
    <property type="protein sequence ID" value="GAA3526248.1"/>
    <property type="molecule type" value="Genomic_DNA"/>
</dbReference>
<keyword evidence="2" id="KW-0503">Monooxygenase</keyword>
<proteinExistence type="inferred from homology"/>
<dbReference type="InterPro" id="IPR036396">
    <property type="entry name" value="Cyt_P450_sf"/>
</dbReference>
<keyword evidence="2" id="KW-0479">Metal-binding</keyword>
<dbReference type="PANTHER" id="PTHR46696">
    <property type="entry name" value="P450, PUTATIVE (EUROFUNG)-RELATED"/>
    <property type="match status" value="1"/>
</dbReference>
<dbReference type="SUPFAM" id="SSF48264">
    <property type="entry name" value="Cytochrome P450"/>
    <property type="match status" value="1"/>
</dbReference>
<feature type="compositionally biased region" description="Basic and acidic residues" evidence="3">
    <location>
        <begin position="17"/>
        <end position="26"/>
    </location>
</feature>
<dbReference type="PROSITE" id="PS00086">
    <property type="entry name" value="CYTOCHROME_P450"/>
    <property type="match status" value="1"/>
</dbReference>
<feature type="region of interest" description="Disordered" evidence="3">
    <location>
        <begin position="1"/>
        <end position="26"/>
    </location>
</feature>
<organism evidence="4 5">
    <name type="scientific">Amycolatopsis ultiminotia</name>
    <dbReference type="NCBI Taxonomy" id="543629"/>
    <lineage>
        <taxon>Bacteria</taxon>
        <taxon>Bacillati</taxon>
        <taxon>Actinomycetota</taxon>
        <taxon>Actinomycetes</taxon>
        <taxon>Pseudonocardiales</taxon>
        <taxon>Pseudonocardiaceae</taxon>
        <taxon>Amycolatopsis</taxon>
    </lineage>
</organism>
<dbReference type="Gene3D" id="1.10.630.10">
    <property type="entry name" value="Cytochrome P450"/>
    <property type="match status" value="1"/>
</dbReference>
<dbReference type="InterPro" id="IPR002397">
    <property type="entry name" value="Cyt_P450_B"/>
</dbReference>
<keyword evidence="2" id="KW-0349">Heme</keyword>
<dbReference type="Proteomes" id="UP001500689">
    <property type="component" value="Unassembled WGS sequence"/>
</dbReference>
<reference evidence="5" key="1">
    <citation type="journal article" date="2019" name="Int. J. Syst. Evol. Microbiol.">
        <title>The Global Catalogue of Microorganisms (GCM) 10K type strain sequencing project: providing services to taxonomists for standard genome sequencing and annotation.</title>
        <authorList>
            <consortium name="The Broad Institute Genomics Platform"/>
            <consortium name="The Broad Institute Genome Sequencing Center for Infectious Disease"/>
            <person name="Wu L."/>
            <person name="Ma J."/>
        </authorList>
    </citation>
    <scope>NUCLEOTIDE SEQUENCE [LARGE SCALE GENOMIC DNA]</scope>
    <source>
        <strain evidence="5">JCM 16898</strain>
    </source>
</reference>
<dbReference type="PANTHER" id="PTHR46696:SF1">
    <property type="entry name" value="CYTOCHROME P450 YJIB-RELATED"/>
    <property type="match status" value="1"/>
</dbReference>
<evidence type="ECO:0000256" key="1">
    <source>
        <dbReference type="ARBA" id="ARBA00010617"/>
    </source>
</evidence>
<dbReference type="InterPro" id="IPR017972">
    <property type="entry name" value="Cyt_P450_CS"/>
</dbReference>
<dbReference type="RefSeq" id="WP_344855050.1">
    <property type="nucleotide sequence ID" value="NZ_BAAAZN010000001.1"/>
</dbReference>
<protein>
    <submittedName>
        <fullName evidence="4">Cytochrome P450</fullName>
    </submittedName>
</protein>
<sequence>MALPIFDPRDAGQTSDPDPHLRESRARCPVASPYAGLRVVVLDADVRAVLTDADNYSNRGNFRLAEEDEQDFTLITSADGSLHTELRRRMHKNFAPRPLRKLRARVAELVDSTVAALPDRGEVDLYEHFVRHVPIAVVYALIGLPEENWALAEKYGDAIVSTVPAPAEDLPEYAQLMTLLGEAVAQRRAHPDVRREDVMDNLCFAAAGEREMSAEEVVAHLLQLVLAGTDTTRSLITNCVWRLLQDGAVAWDSVVAGRDRLPNAIEESLRYDAPVQFIMRSARTAKALRGHPVEPGDKILLSLQSANRDEATWGADADRFDPAREGVAAHLAFGRGRHNCLGAPLARIEAEVAVGALMDRFPRMRLSQDAAWVDTSGPISRRPDRMLVDLAPAPVPG</sequence>
<keyword evidence="2" id="KW-0408">Iron</keyword>
<gene>
    <name evidence="4" type="ORF">GCM10022222_06530</name>
</gene>
<keyword evidence="2" id="KW-0560">Oxidoreductase</keyword>
<evidence type="ECO:0000313" key="5">
    <source>
        <dbReference type="Proteomes" id="UP001500689"/>
    </source>
</evidence>